<dbReference type="Gene3D" id="1.10.3720.10">
    <property type="entry name" value="MetI-like"/>
    <property type="match status" value="1"/>
</dbReference>
<evidence type="ECO:0000256" key="5">
    <source>
        <dbReference type="ARBA" id="ARBA00022989"/>
    </source>
</evidence>
<keyword evidence="5 7" id="KW-1133">Transmembrane helix</keyword>
<dbReference type="PANTHER" id="PTHR30183:SF3">
    <property type="entry name" value="MOLYBDENUM TRANSPORT SYSTEM PERMEASE PROTEIN MODB"/>
    <property type="match status" value="1"/>
</dbReference>
<dbReference type="Pfam" id="PF00528">
    <property type="entry name" value="BPD_transp_1"/>
    <property type="match status" value="1"/>
</dbReference>
<evidence type="ECO:0000256" key="2">
    <source>
        <dbReference type="ARBA" id="ARBA00022448"/>
    </source>
</evidence>
<evidence type="ECO:0000256" key="4">
    <source>
        <dbReference type="ARBA" id="ARBA00022692"/>
    </source>
</evidence>
<feature type="transmembrane region" description="Helical" evidence="7">
    <location>
        <begin position="16"/>
        <end position="39"/>
    </location>
</feature>
<evidence type="ECO:0000259" key="8">
    <source>
        <dbReference type="PROSITE" id="PS50928"/>
    </source>
</evidence>
<dbReference type="EMBL" id="AUZY01002781">
    <property type="protein sequence ID" value="EQD71461.1"/>
    <property type="molecule type" value="Genomic_DNA"/>
</dbReference>
<dbReference type="SUPFAM" id="SSF161098">
    <property type="entry name" value="MetI-like"/>
    <property type="match status" value="1"/>
</dbReference>
<gene>
    <name evidence="9" type="ORF">B1B_04445</name>
</gene>
<comment type="caution">
    <text evidence="9">The sequence shown here is derived from an EMBL/GenBank/DDBJ whole genome shotgun (WGS) entry which is preliminary data.</text>
</comment>
<sequence>MTSDTVGDRGAPARHALGAVLAASLIGLFILPIVALFLYAGYGNIASAAGSAGFRTALYFTLLASGIAVCFGILLGVPLGYILARYCFPGRSIVESIVLVPVMIPHLIVGIALLVLFAPTNPFGAWVAGLGIPIFDAVWGVVLVMVYVGASYIVLTSELAFRSVDGEAIEAARSLGASPTEAFATVTLPQAFRGIVTGSLLMWARGVSEIGGFLILAYAIYPSFPYGGPVTNTASVYIYNLYSTAGMQAAAGASALLVLVALAVFVVVRLFDRTGMAWTKVGWFA</sequence>
<keyword evidence="6 7" id="KW-0472">Membrane</keyword>
<dbReference type="PROSITE" id="PS50928">
    <property type="entry name" value="ABC_TM1"/>
    <property type="match status" value="1"/>
</dbReference>
<dbReference type="AlphaFoldDB" id="T1BET2"/>
<dbReference type="InterPro" id="IPR035906">
    <property type="entry name" value="MetI-like_sf"/>
</dbReference>
<protein>
    <submittedName>
        <fullName evidence="9">Binding-protein-dependent transport system inner membrane component</fullName>
    </submittedName>
</protein>
<reference evidence="9" key="1">
    <citation type="submission" date="2013-08" db="EMBL/GenBank/DDBJ databases">
        <authorList>
            <person name="Mendez C."/>
            <person name="Richter M."/>
            <person name="Ferrer M."/>
            <person name="Sanchez J."/>
        </authorList>
    </citation>
    <scope>NUCLEOTIDE SEQUENCE</scope>
</reference>
<evidence type="ECO:0000313" key="9">
    <source>
        <dbReference type="EMBL" id="EQD71461.1"/>
    </source>
</evidence>
<name>T1BET2_9ZZZZ</name>
<evidence type="ECO:0000256" key="7">
    <source>
        <dbReference type="SAM" id="Phobius"/>
    </source>
</evidence>
<feature type="transmembrane region" description="Helical" evidence="7">
    <location>
        <begin position="59"/>
        <end position="84"/>
    </location>
</feature>
<reference evidence="9" key="2">
    <citation type="journal article" date="2014" name="ISME J.">
        <title>Microbial stratification in low pH oxic and suboxic macroscopic growths along an acid mine drainage.</title>
        <authorList>
            <person name="Mendez-Garcia C."/>
            <person name="Mesa V."/>
            <person name="Sprenger R.R."/>
            <person name="Richter M."/>
            <person name="Diez M.S."/>
            <person name="Solano J."/>
            <person name="Bargiela R."/>
            <person name="Golyshina O.V."/>
            <person name="Manteca A."/>
            <person name="Ramos J.L."/>
            <person name="Gallego J.R."/>
            <person name="Llorente I."/>
            <person name="Martins Dos Santos V.A."/>
            <person name="Jensen O.N."/>
            <person name="Pelaez A.I."/>
            <person name="Sanchez J."/>
            <person name="Ferrer M."/>
        </authorList>
    </citation>
    <scope>NUCLEOTIDE SEQUENCE</scope>
</reference>
<evidence type="ECO:0000256" key="6">
    <source>
        <dbReference type="ARBA" id="ARBA00023136"/>
    </source>
</evidence>
<comment type="subcellular location">
    <subcellularLocation>
        <location evidence="1">Cell membrane</location>
        <topology evidence="1">Multi-pass membrane protein</topology>
    </subcellularLocation>
</comment>
<dbReference type="InterPro" id="IPR000515">
    <property type="entry name" value="MetI-like"/>
</dbReference>
<organism evidence="9">
    <name type="scientific">mine drainage metagenome</name>
    <dbReference type="NCBI Taxonomy" id="410659"/>
    <lineage>
        <taxon>unclassified sequences</taxon>
        <taxon>metagenomes</taxon>
        <taxon>ecological metagenomes</taxon>
    </lineage>
</organism>
<feature type="transmembrane region" description="Helical" evidence="7">
    <location>
        <begin position="137"/>
        <end position="155"/>
    </location>
</feature>
<dbReference type="CDD" id="cd06261">
    <property type="entry name" value="TM_PBP2"/>
    <property type="match status" value="1"/>
</dbReference>
<feature type="transmembrane region" description="Helical" evidence="7">
    <location>
        <begin position="96"/>
        <end position="117"/>
    </location>
</feature>
<evidence type="ECO:0000256" key="3">
    <source>
        <dbReference type="ARBA" id="ARBA00022475"/>
    </source>
</evidence>
<keyword evidence="3" id="KW-1003">Cell membrane</keyword>
<evidence type="ECO:0000256" key="1">
    <source>
        <dbReference type="ARBA" id="ARBA00004651"/>
    </source>
</evidence>
<dbReference type="GO" id="GO:0005886">
    <property type="term" value="C:plasma membrane"/>
    <property type="evidence" value="ECO:0007669"/>
    <property type="project" value="UniProtKB-SubCell"/>
</dbReference>
<keyword evidence="4 7" id="KW-0812">Transmembrane</keyword>
<accession>T1BET2</accession>
<proteinExistence type="predicted"/>
<feature type="transmembrane region" description="Helical" evidence="7">
    <location>
        <begin position="249"/>
        <end position="271"/>
    </location>
</feature>
<dbReference type="GO" id="GO:0055085">
    <property type="term" value="P:transmembrane transport"/>
    <property type="evidence" value="ECO:0007669"/>
    <property type="project" value="InterPro"/>
</dbReference>
<feature type="domain" description="ABC transmembrane type-1" evidence="8">
    <location>
        <begin position="58"/>
        <end position="268"/>
    </location>
</feature>
<dbReference type="PANTHER" id="PTHR30183">
    <property type="entry name" value="MOLYBDENUM TRANSPORT SYSTEM PERMEASE PROTEIN MODB"/>
    <property type="match status" value="1"/>
</dbReference>
<keyword evidence="2" id="KW-0813">Transport</keyword>